<dbReference type="InterPro" id="IPR020806">
    <property type="entry name" value="PKS_PP-bd"/>
</dbReference>
<dbReference type="InterPro" id="IPR009081">
    <property type="entry name" value="PP-bd_ACP"/>
</dbReference>
<feature type="region of interest" description="Disordered" evidence="4">
    <location>
        <begin position="1076"/>
        <end position="1111"/>
    </location>
</feature>
<dbReference type="InterPro" id="IPR020845">
    <property type="entry name" value="AMP-binding_CS"/>
</dbReference>
<keyword evidence="2" id="KW-0596">Phosphopantetheine</keyword>
<comment type="cofactor">
    <cofactor evidence="1">
        <name>pantetheine 4'-phosphate</name>
        <dbReference type="ChEBI" id="CHEBI:47942"/>
    </cofactor>
</comment>
<evidence type="ECO:0000259" key="5">
    <source>
        <dbReference type="PROSITE" id="PS50075"/>
    </source>
</evidence>
<dbReference type="PROSITE" id="PS50075">
    <property type="entry name" value="CARRIER"/>
    <property type="match status" value="1"/>
</dbReference>
<evidence type="ECO:0000313" key="7">
    <source>
        <dbReference type="Proteomes" id="UP000741013"/>
    </source>
</evidence>
<sequence length="1111" mass="122427">MTSAADERRALAELLLHEQLAAERARSGVHPRQDPRKPVPLSPSQLRIWLAEQLTPGVGAYNELVAIRLRGPFLPDRIDRCVAAVVERHEALRTAIVLADDGPVQTPVSDVSADVRVESLLQLPAGAREFAAGELVREAAERPFDLARPPLLRVRVIRLADDEHVLAVVTHHIVSDGWSIRIVLEELTTEYAGGNTVAPTIQYADYALWQVTRLGRGELDGQLDYWRRQLDGAPRALELPTDHPRPAVPTYRGDEQTFDLPPTTVTALTRLARGENATLFMVLLAAFQVVLARHARQDDIVIGTPVAGRPRTETEQVVGCFINTLALRTSLAGAPTFRELLGRVRTVVLEAFEHQEIPFERIVEHSRQLPDASRNPVFQVMCVLHNMPLELRGLPDARAEVITGLGRHAKLDLTLGFVEHRGGLTGHLEYSTDLFEPATIARLAGHLTTVLDGIVADPDRAIGDLPLLTEKERSALLTEWSTPIVHSGPDRRVHEMFADQVRRTPEAVAIVDGDRHISYADLDGRANRLATWLHALGARRGTLVALCLPRCAEQVVAMLGVLKAGAAYIPIDPDDPIERMRTVLDDSDAQFLVTTDAFTERLSWAPARVLAIESVPRDNGSPPPRSGDPADLAYVLYTSGSTGKPKGVQIEHRNVTRLFQEVRDLYEIGAEDSWVMFHHYGFDVSVWEVFGALLHGGRLVIVPYSVSRSPTELHKLLAAEKVTVLSQTPTAFAGLIAADKDAPERLDHLRLVVLGGERLDFRLLAPWLERYSRGAPSVVNMFGPTETTIWATRRPVTGTDTRSARSFIGTALPHARLLVVDPELRPVPVGFAGELLIAGPLVGRGYLDRPELDATTFVTDPYVPGRRCYRSGDLVRRTGNDDLEFLGRIDDQVKVRGFRIELGEIEVALRAHPDVTDAIAAVREDATGATTLGAYVVSTSVPRPAPRDLRAFLGSCLPSHMIPSGFAFLDRVPTTVSGKADRQALPPISTITGDTDRAYRAAPRNATEAVLAERWAGLLGVEQISVDDNVFELGAHSVMAVRLHRAVRGTVPEFNVIDIFQYPTVRGLAEHVLGKTSTTTQLDEARDRAVRRRQARRRHRPQRNQAKEDQP</sequence>
<evidence type="ECO:0000256" key="4">
    <source>
        <dbReference type="SAM" id="MobiDB-lite"/>
    </source>
</evidence>
<dbReference type="PANTHER" id="PTHR45527">
    <property type="entry name" value="NONRIBOSOMAL PEPTIDE SYNTHETASE"/>
    <property type="match status" value="1"/>
</dbReference>
<dbReference type="Gene3D" id="3.30.300.30">
    <property type="match status" value="1"/>
</dbReference>
<dbReference type="InterPro" id="IPR000873">
    <property type="entry name" value="AMP-dep_synth/lig_dom"/>
</dbReference>
<feature type="region of interest" description="Disordered" evidence="4">
    <location>
        <begin position="236"/>
        <end position="256"/>
    </location>
</feature>
<dbReference type="Pfam" id="PF13193">
    <property type="entry name" value="AMP-binding_C"/>
    <property type="match status" value="1"/>
</dbReference>
<dbReference type="NCBIfam" id="TIGR01733">
    <property type="entry name" value="AA-adenyl-dom"/>
    <property type="match status" value="1"/>
</dbReference>
<dbReference type="PROSITE" id="PS00455">
    <property type="entry name" value="AMP_BINDING"/>
    <property type="match status" value="1"/>
</dbReference>
<name>A0ABS4PU46_9PSEU</name>
<dbReference type="Pfam" id="PF00668">
    <property type="entry name" value="Condensation"/>
    <property type="match status" value="1"/>
</dbReference>
<dbReference type="Pfam" id="PF00550">
    <property type="entry name" value="PP-binding"/>
    <property type="match status" value="1"/>
</dbReference>
<evidence type="ECO:0000256" key="2">
    <source>
        <dbReference type="ARBA" id="ARBA00022450"/>
    </source>
</evidence>
<dbReference type="CDD" id="cd17643">
    <property type="entry name" value="A_NRPS_Cytc1-like"/>
    <property type="match status" value="1"/>
</dbReference>
<dbReference type="SMART" id="SM00823">
    <property type="entry name" value="PKS_PP"/>
    <property type="match status" value="1"/>
</dbReference>
<dbReference type="SUPFAM" id="SSF52777">
    <property type="entry name" value="CoA-dependent acyltransferases"/>
    <property type="match status" value="2"/>
</dbReference>
<dbReference type="EMBL" id="JAGGMS010000001">
    <property type="protein sequence ID" value="MBP2182946.1"/>
    <property type="molecule type" value="Genomic_DNA"/>
</dbReference>
<reference evidence="6 7" key="1">
    <citation type="submission" date="2021-03" db="EMBL/GenBank/DDBJ databases">
        <title>Sequencing the genomes of 1000 actinobacteria strains.</title>
        <authorList>
            <person name="Klenk H.-P."/>
        </authorList>
    </citation>
    <scope>NUCLEOTIDE SEQUENCE [LARGE SCALE GENOMIC DNA]</scope>
    <source>
        <strain evidence="6 7">DSM 45510</strain>
    </source>
</reference>
<dbReference type="PANTHER" id="PTHR45527:SF1">
    <property type="entry name" value="FATTY ACID SYNTHASE"/>
    <property type="match status" value="1"/>
</dbReference>
<gene>
    <name evidence="6" type="ORF">JOM49_004472</name>
</gene>
<keyword evidence="3" id="KW-0597">Phosphoprotein</keyword>
<dbReference type="Gene3D" id="3.30.559.10">
    <property type="entry name" value="Chloramphenicol acetyltransferase-like domain"/>
    <property type="match status" value="1"/>
</dbReference>
<comment type="caution">
    <text evidence="6">The sequence shown here is derived from an EMBL/GenBank/DDBJ whole genome shotgun (WGS) entry which is preliminary data.</text>
</comment>
<dbReference type="InterPro" id="IPR025110">
    <property type="entry name" value="AMP-bd_C"/>
</dbReference>
<dbReference type="Proteomes" id="UP000741013">
    <property type="component" value="Unassembled WGS sequence"/>
</dbReference>
<evidence type="ECO:0000256" key="3">
    <source>
        <dbReference type="ARBA" id="ARBA00022553"/>
    </source>
</evidence>
<dbReference type="Gene3D" id="3.40.50.12780">
    <property type="entry name" value="N-terminal domain of ligase-like"/>
    <property type="match status" value="1"/>
</dbReference>
<evidence type="ECO:0000256" key="1">
    <source>
        <dbReference type="ARBA" id="ARBA00001957"/>
    </source>
</evidence>
<organism evidence="6 7">
    <name type="scientific">Amycolatopsis magusensis</name>
    <dbReference type="NCBI Taxonomy" id="882444"/>
    <lineage>
        <taxon>Bacteria</taxon>
        <taxon>Bacillati</taxon>
        <taxon>Actinomycetota</taxon>
        <taxon>Actinomycetes</taxon>
        <taxon>Pseudonocardiales</taxon>
        <taxon>Pseudonocardiaceae</taxon>
        <taxon>Amycolatopsis</taxon>
    </lineage>
</organism>
<dbReference type="SUPFAM" id="SSF56801">
    <property type="entry name" value="Acetyl-CoA synthetase-like"/>
    <property type="match status" value="1"/>
</dbReference>
<protein>
    <submittedName>
        <fullName evidence="6">Amino acid adenylation domain-containing protein</fullName>
    </submittedName>
</protein>
<dbReference type="InterPro" id="IPR023213">
    <property type="entry name" value="CAT-like_dom_sf"/>
</dbReference>
<dbReference type="Pfam" id="PF00501">
    <property type="entry name" value="AMP-binding"/>
    <property type="match status" value="1"/>
</dbReference>
<feature type="compositionally biased region" description="Basic residues" evidence="4">
    <location>
        <begin position="1089"/>
        <end position="1102"/>
    </location>
</feature>
<dbReference type="CDD" id="cd19531">
    <property type="entry name" value="LCL_NRPS-like"/>
    <property type="match status" value="1"/>
</dbReference>
<evidence type="ECO:0000313" key="6">
    <source>
        <dbReference type="EMBL" id="MBP2182946.1"/>
    </source>
</evidence>
<dbReference type="InterPro" id="IPR042099">
    <property type="entry name" value="ANL_N_sf"/>
</dbReference>
<feature type="domain" description="Carrier" evidence="5">
    <location>
        <begin position="1002"/>
        <end position="1076"/>
    </location>
</feature>
<accession>A0ABS4PU46</accession>
<dbReference type="Gene3D" id="3.30.559.30">
    <property type="entry name" value="Nonribosomal peptide synthetase, condensation domain"/>
    <property type="match status" value="1"/>
</dbReference>
<dbReference type="Gene3D" id="1.10.1200.10">
    <property type="entry name" value="ACP-like"/>
    <property type="match status" value="1"/>
</dbReference>
<dbReference type="InterPro" id="IPR036736">
    <property type="entry name" value="ACP-like_sf"/>
</dbReference>
<keyword evidence="7" id="KW-1185">Reference proteome</keyword>
<dbReference type="InterPro" id="IPR010071">
    <property type="entry name" value="AA_adenyl_dom"/>
</dbReference>
<dbReference type="InterPro" id="IPR001242">
    <property type="entry name" value="Condensation_dom"/>
</dbReference>
<dbReference type="InterPro" id="IPR045851">
    <property type="entry name" value="AMP-bd_C_sf"/>
</dbReference>
<proteinExistence type="predicted"/>
<dbReference type="RefSeq" id="WP_209666176.1">
    <property type="nucleotide sequence ID" value="NZ_JAGGMS010000001.1"/>
</dbReference>
<dbReference type="SUPFAM" id="SSF47336">
    <property type="entry name" value="ACP-like"/>
    <property type="match status" value="1"/>
</dbReference>